<proteinExistence type="predicted"/>
<name>A0A0J7Y228_9SPHN</name>
<dbReference type="EMBL" id="JACT01000001">
    <property type="protein sequence ID" value="KMS57483.1"/>
    <property type="molecule type" value="Genomic_DNA"/>
</dbReference>
<organism evidence="1 2">
    <name type="scientific">Sphingobium cupriresistens LL01</name>
    <dbReference type="NCBI Taxonomy" id="1420583"/>
    <lineage>
        <taxon>Bacteria</taxon>
        <taxon>Pseudomonadati</taxon>
        <taxon>Pseudomonadota</taxon>
        <taxon>Alphaproteobacteria</taxon>
        <taxon>Sphingomonadales</taxon>
        <taxon>Sphingomonadaceae</taxon>
        <taxon>Sphingobium</taxon>
    </lineage>
</organism>
<accession>A0A0J7Y228</accession>
<keyword evidence="2" id="KW-1185">Reference proteome</keyword>
<sequence length="112" mass="12601">MARKYSKHGRYEDVAVEEDAPAPVIDCWLCGRPTGKTIVWHHPVPKSRGGRDVVPMHGICQQTLIANFTNSELQRHGTDVEGLLAHPNVRKFVDWVANKDPDFTATTAKKQR</sequence>
<evidence type="ECO:0000313" key="2">
    <source>
        <dbReference type="Proteomes" id="UP000052232"/>
    </source>
</evidence>
<evidence type="ECO:0008006" key="3">
    <source>
        <dbReference type="Google" id="ProtNLM"/>
    </source>
</evidence>
<dbReference type="AlphaFoldDB" id="A0A0J7Y228"/>
<protein>
    <recommendedName>
        <fullName evidence="3">HNH endonuclease</fullName>
    </recommendedName>
</protein>
<dbReference type="PATRIC" id="fig|1420583.3.peg.902"/>
<reference evidence="1 2" key="1">
    <citation type="journal article" date="2015" name="G3 (Bethesda)">
        <title>Insights into Ongoing Evolution of the Hexachlorocyclohexane Catabolic Pathway from Comparative Genomics of Ten Sphingomonadaceae Strains.</title>
        <authorList>
            <person name="Pearce S.L."/>
            <person name="Oakeshott J.G."/>
            <person name="Pandey G."/>
        </authorList>
    </citation>
    <scope>NUCLEOTIDE SEQUENCE [LARGE SCALE GENOMIC DNA]</scope>
    <source>
        <strain evidence="1 2">LL01</strain>
    </source>
</reference>
<dbReference type="RefSeq" id="WP_066605010.1">
    <property type="nucleotide sequence ID" value="NZ_KQ130434.1"/>
</dbReference>
<evidence type="ECO:0000313" key="1">
    <source>
        <dbReference type="EMBL" id="KMS57483.1"/>
    </source>
</evidence>
<dbReference type="Proteomes" id="UP000052232">
    <property type="component" value="Unassembled WGS sequence"/>
</dbReference>
<dbReference type="STRING" id="1420583.V473_04480"/>
<comment type="caution">
    <text evidence="1">The sequence shown here is derived from an EMBL/GenBank/DDBJ whole genome shotgun (WGS) entry which is preliminary data.</text>
</comment>
<gene>
    <name evidence="1" type="ORF">V473_04480</name>
</gene>